<keyword evidence="1" id="KW-0175">Coiled coil</keyword>
<evidence type="ECO:0000313" key="4">
    <source>
        <dbReference type="Ensembl" id="ENSDCDP00010053227.1"/>
    </source>
</evidence>
<dbReference type="AlphaFoldDB" id="A0AAY4E674"/>
<feature type="coiled-coil region" evidence="1">
    <location>
        <begin position="659"/>
        <end position="739"/>
    </location>
</feature>
<accession>A0AAY4E674</accession>
<organism evidence="4 5">
    <name type="scientific">Denticeps clupeoides</name>
    <name type="common">denticle herring</name>
    <dbReference type="NCBI Taxonomy" id="299321"/>
    <lineage>
        <taxon>Eukaryota</taxon>
        <taxon>Metazoa</taxon>
        <taxon>Chordata</taxon>
        <taxon>Craniata</taxon>
        <taxon>Vertebrata</taxon>
        <taxon>Euteleostomi</taxon>
        <taxon>Actinopterygii</taxon>
        <taxon>Neopterygii</taxon>
        <taxon>Teleostei</taxon>
        <taxon>Clupei</taxon>
        <taxon>Clupeiformes</taxon>
        <taxon>Denticipitoidei</taxon>
        <taxon>Denticipitidae</taxon>
        <taxon>Denticeps</taxon>
    </lineage>
</organism>
<dbReference type="GO" id="GO:0007098">
    <property type="term" value="P:centrosome cycle"/>
    <property type="evidence" value="ECO:0007669"/>
    <property type="project" value="TreeGrafter"/>
</dbReference>
<dbReference type="GO" id="GO:0060090">
    <property type="term" value="F:molecular adaptor activity"/>
    <property type="evidence" value="ECO:0007669"/>
    <property type="project" value="TreeGrafter"/>
</dbReference>
<feature type="region of interest" description="Disordered" evidence="2">
    <location>
        <begin position="1"/>
        <end position="49"/>
    </location>
</feature>
<feature type="compositionally biased region" description="Polar residues" evidence="2">
    <location>
        <begin position="35"/>
        <end position="47"/>
    </location>
</feature>
<evidence type="ECO:0000313" key="5">
    <source>
        <dbReference type="Proteomes" id="UP000694580"/>
    </source>
</evidence>
<sequence>MSSRGKSEGCRVCGGDLQGNQRRWLFGGQNRRGGQPQTPTKPLSTLAGSNLSSPWGSSLSLGSTLSLSKSQSTLSPSKGTDLLSILTHTVGQTVPRGNGRAEFVCGKCASLLERVFKFDTVIARVKMLSSERLRKLSQERDKIQQWVRNAYRLRHPSDYRLKRRSSEDEGGAGVAGEGYTEMLRDNMALSEFECWTEKAKSCPYFHRTGKRCKRGKSCEGCESLRVSDSDYESVCGVPRHLPGQPFSPLALSRDKSRSMPLHWSKASSVQSSPASLAGSCLSLQCPSHTNSVQSLDSLDGNDPFDWPEAELSAELGVLLKELKGIEGKPVCSPVGSRIPVLGRRPGQNGDGSPGMAPVRELHFGDPGVVGEEEADGERQDVLTELRDEFLPLHREITTGRVHTAVRQVRDQLDQAQSRIRSLEAQLNNGTTAAARPHPPGTSPKTGSINENELMESMSCLLHSRERLIRECVELMKKLWVEVGGGSADAEKLKVTLIKTLKDTERVLETSLSDLRKREQGLEREMEALRRTGQDRERDLNNLNVVLLSNQDIINELRMELGAREHMQKELQRDQEVWGERERALTAALQEKQTLTLRLKEALASSRGDVQALSDSVIGKGVAGCGAEAALARQLTEKDAVLTSCLRDKEEQGDAMWQEVNRLAAALNDAQATLQDQRVRHQEAISTLSEQLRETRRELRDKGKAIKDAEGTWTGERVERDRVERKLRESLEKRDKLMEQILLDSEGRDQMLTELQQNILSKLEPRTALKHTL</sequence>
<dbReference type="Pfam" id="PF18615">
    <property type="entry name" value="SMYLE_N"/>
    <property type="match status" value="1"/>
</dbReference>
<dbReference type="GO" id="GO:0005794">
    <property type="term" value="C:Golgi apparatus"/>
    <property type="evidence" value="ECO:0007669"/>
    <property type="project" value="TreeGrafter"/>
</dbReference>
<protein>
    <recommendedName>
        <fullName evidence="3">Short myomegalin-like EB1 binding protein N-terminal domain-containing protein</fullName>
    </recommendedName>
</protein>
<reference evidence="4" key="3">
    <citation type="submission" date="2025-09" db="UniProtKB">
        <authorList>
            <consortium name="Ensembl"/>
        </authorList>
    </citation>
    <scope>IDENTIFICATION</scope>
</reference>
<reference evidence="4 5" key="1">
    <citation type="submission" date="2020-06" db="EMBL/GenBank/DDBJ databases">
        <authorList>
            <consortium name="Wellcome Sanger Institute Data Sharing"/>
        </authorList>
    </citation>
    <scope>NUCLEOTIDE SEQUENCE [LARGE SCALE GENOMIC DNA]</scope>
</reference>
<gene>
    <name evidence="4" type="primary">si:ch73-95l15.5</name>
</gene>
<name>A0AAY4E674_9TELE</name>
<evidence type="ECO:0000256" key="2">
    <source>
        <dbReference type="SAM" id="MobiDB-lite"/>
    </source>
</evidence>
<dbReference type="PANTHER" id="PTHR46501">
    <property type="entry name" value="MYOMEGALIN"/>
    <property type="match status" value="1"/>
</dbReference>
<evidence type="ECO:0000256" key="1">
    <source>
        <dbReference type="SAM" id="Coils"/>
    </source>
</evidence>
<keyword evidence="5" id="KW-1185">Reference proteome</keyword>
<feature type="region of interest" description="Disordered" evidence="2">
    <location>
        <begin position="426"/>
        <end position="448"/>
    </location>
</feature>
<dbReference type="GO" id="GO:0005813">
    <property type="term" value="C:centrosome"/>
    <property type="evidence" value="ECO:0007669"/>
    <property type="project" value="TreeGrafter"/>
</dbReference>
<dbReference type="PANTHER" id="PTHR46501:SF6">
    <property type="entry name" value="SI:CH73-95L15.5"/>
    <property type="match status" value="1"/>
</dbReference>
<dbReference type="GO" id="GO:1903358">
    <property type="term" value="P:regulation of Golgi organization"/>
    <property type="evidence" value="ECO:0007669"/>
    <property type="project" value="TreeGrafter"/>
</dbReference>
<proteinExistence type="predicted"/>
<dbReference type="Ensembl" id="ENSDCDT00010063729.1">
    <property type="protein sequence ID" value="ENSDCDP00010053227.1"/>
    <property type="gene ID" value="ENSDCDG00010030961.1"/>
</dbReference>
<dbReference type="GeneTree" id="ENSGT00980000198705"/>
<dbReference type="InterPro" id="IPR040947">
    <property type="entry name" value="SMYLE_N"/>
</dbReference>
<dbReference type="Proteomes" id="UP000694580">
    <property type="component" value="Chromosome 5"/>
</dbReference>
<feature type="domain" description="Short myomegalin-like EB1 binding protein N-terminal" evidence="3">
    <location>
        <begin position="179"/>
        <end position="297"/>
    </location>
</feature>
<reference evidence="4" key="2">
    <citation type="submission" date="2025-08" db="UniProtKB">
        <authorList>
            <consortium name="Ensembl"/>
        </authorList>
    </citation>
    <scope>IDENTIFICATION</scope>
</reference>
<evidence type="ECO:0000259" key="3">
    <source>
        <dbReference type="Pfam" id="PF18615"/>
    </source>
</evidence>
<dbReference type="InterPro" id="IPR052593">
    <property type="entry name" value="MT-associated_AKAP9-binding"/>
</dbReference>
<dbReference type="GO" id="GO:0090063">
    <property type="term" value="P:positive regulation of microtubule nucleation"/>
    <property type="evidence" value="ECO:0007669"/>
    <property type="project" value="TreeGrafter"/>
</dbReference>